<proteinExistence type="predicted"/>
<keyword evidence="1" id="KW-0472">Membrane</keyword>
<organism evidence="2 3">
    <name type="scientific">Sinomonas terrae</name>
    <dbReference type="NCBI Taxonomy" id="2908838"/>
    <lineage>
        <taxon>Bacteria</taxon>
        <taxon>Bacillati</taxon>
        <taxon>Actinomycetota</taxon>
        <taxon>Actinomycetes</taxon>
        <taxon>Micrococcales</taxon>
        <taxon>Micrococcaceae</taxon>
        <taxon>Sinomonas</taxon>
    </lineage>
</organism>
<evidence type="ECO:0000313" key="3">
    <source>
        <dbReference type="Proteomes" id="UP001202922"/>
    </source>
</evidence>
<reference evidence="2 3" key="1">
    <citation type="submission" date="2022-03" db="EMBL/GenBank/DDBJ databases">
        <title>Sinomonas sp. isolated from a soil.</title>
        <authorList>
            <person name="Han J."/>
            <person name="Kim D.-U."/>
        </authorList>
    </citation>
    <scope>NUCLEOTIDE SEQUENCE [LARGE SCALE GENOMIC DNA]</scope>
    <source>
        <strain evidence="2 3">5-5</strain>
    </source>
</reference>
<name>A0ABS9U2Y9_9MICC</name>
<evidence type="ECO:0000313" key="2">
    <source>
        <dbReference type="EMBL" id="MCH6471020.1"/>
    </source>
</evidence>
<accession>A0ABS9U2Y9</accession>
<feature type="transmembrane region" description="Helical" evidence="1">
    <location>
        <begin position="28"/>
        <end position="50"/>
    </location>
</feature>
<sequence>MPFVGTRFIADLAARLTTLLRITLLAKFTFPALMLIGALLLTSVVLAATVGAATGFSWTAVSFTALILAVLAITARSSPTKAARKIGVGFFLAGLGGALFLSSSGLPLPASLPTWGWTVLAIGMATIGLVEDADTAQSTPKNRL</sequence>
<keyword evidence="1" id="KW-0812">Transmembrane</keyword>
<dbReference type="RefSeq" id="WP_241054598.1">
    <property type="nucleotide sequence ID" value="NZ_JAKZBV010000001.1"/>
</dbReference>
<dbReference type="EMBL" id="JAKZBV010000001">
    <property type="protein sequence ID" value="MCH6471020.1"/>
    <property type="molecule type" value="Genomic_DNA"/>
</dbReference>
<comment type="caution">
    <text evidence="2">The sequence shown here is derived from an EMBL/GenBank/DDBJ whole genome shotgun (WGS) entry which is preliminary data.</text>
</comment>
<protein>
    <submittedName>
        <fullName evidence="2">Uncharacterized protein</fullName>
    </submittedName>
</protein>
<gene>
    <name evidence="2" type="ORF">L0M17_13715</name>
</gene>
<dbReference type="Proteomes" id="UP001202922">
    <property type="component" value="Unassembled WGS sequence"/>
</dbReference>
<feature type="transmembrane region" description="Helical" evidence="1">
    <location>
        <begin position="56"/>
        <end position="74"/>
    </location>
</feature>
<feature type="transmembrane region" description="Helical" evidence="1">
    <location>
        <begin position="86"/>
        <end position="108"/>
    </location>
</feature>
<keyword evidence="3" id="KW-1185">Reference proteome</keyword>
<feature type="transmembrane region" description="Helical" evidence="1">
    <location>
        <begin position="114"/>
        <end position="133"/>
    </location>
</feature>
<keyword evidence="1" id="KW-1133">Transmembrane helix</keyword>
<evidence type="ECO:0000256" key="1">
    <source>
        <dbReference type="SAM" id="Phobius"/>
    </source>
</evidence>